<organism evidence="2 3">
    <name type="scientific">Gemmata obscuriglobus</name>
    <dbReference type="NCBI Taxonomy" id="114"/>
    <lineage>
        <taxon>Bacteria</taxon>
        <taxon>Pseudomonadati</taxon>
        <taxon>Planctomycetota</taxon>
        <taxon>Planctomycetia</taxon>
        <taxon>Gemmatales</taxon>
        <taxon>Gemmataceae</taxon>
        <taxon>Gemmata</taxon>
    </lineage>
</organism>
<accession>A0A2Z3H9Z2</accession>
<proteinExistence type="predicted"/>
<dbReference type="AlphaFoldDB" id="A0A2Z3H9Z2"/>
<evidence type="ECO:0000313" key="2">
    <source>
        <dbReference type="EMBL" id="AWM41232.1"/>
    </source>
</evidence>
<dbReference type="OrthoDB" id="9984875at2"/>
<keyword evidence="3" id="KW-1185">Reference proteome</keyword>
<reference evidence="2 3" key="1">
    <citation type="submission" date="2018-01" db="EMBL/GenBank/DDBJ databases">
        <title>G. obscuriglobus.</title>
        <authorList>
            <person name="Franke J."/>
            <person name="Blomberg W."/>
            <person name="Selmecki A."/>
        </authorList>
    </citation>
    <scope>NUCLEOTIDE SEQUENCE [LARGE SCALE GENOMIC DNA]</scope>
    <source>
        <strain evidence="2 3">DSM 5831</strain>
    </source>
</reference>
<dbReference type="RefSeq" id="WP_010041406.1">
    <property type="nucleotide sequence ID" value="NZ_CP025958.1"/>
</dbReference>
<evidence type="ECO:0000256" key="1">
    <source>
        <dbReference type="SAM" id="SignalP"/>
    </source>
</evidence>
<keyword evidence="1" id="KW-0732">Signal</keyword>
<feature type="chain" id="PRO_5016277149" evidence="1">
    <location>
        <begin position="22"/>
        <end position="97"/>
    </location>
</feature>
<feature type="signal peptide" evidence="1">
    <location>
        <begin position="1"/>
        <end position="21"/>
    </location>
</feature>
<gene>
    <name evidence="2" type="ORF">C1280_32395</name>
</gene>
<dbReference type="KEGG" id="gog:C1280_32395"/>
<dbReference type="Proteomes" id="UP000245802">
    <property type="component" value="Chromosome"/>
</dbReference>
<sequence length="97" mass="10297">MLRRVLLGCVCVVSAVGAVSAAPPGLQPRPHVEGREIDPVTRDHFLPESPAVVSEPPASPAQPRTEGDAFWALLFGAHEAVLNKFTMPLGTARFGDI</sequence>
<name>A0A2Z3H9Z2_9BACT</name>
<evidence type="ECO:0000313" key="3">
    <source>
        <dbReference type="Proteomes" id="UP000245802"/>
    </source>
</evidence>
<dbReference type="EMBL" id="CP025958">
    <property type="protein sequence ID" value="AWM41232.1"/>
    <property type="molecule type" value="Genomic_DNA"/>
</dbReference>
<protein>
    <submittedName>
        <fullName evidence="2">Uncharacterized protein</fullName>
    </submittedName>
</protein>